<keyword evidence="4 7" id="KW-1133">Transmembrane helix</keyword>
<dbReference type="AlphaFoldDB" id="A0A5P8N8K5"/>
<dbReference type="InterPro" id="IPR036259">
    <property type="entry name" value="MFS_trans_sf"/>
</dbReference>
<comment type="similarity">
    <text evidence="6">Belongs to the major facilitator superfamily. Allantoate permease family.</text>
</comment>
<keyword evidence="3 7" id="KW-0812">Transmembrane</keyword>
<dbReference type="InterPro" id="IPR020846">
    <property type="entry name" value="MFS_dom"/>
</dbReference>
<feature type="transmembrane region" description="Helical" evidence="7">
    <location>
        <begin position="203"/>
        <end position="225"/>
    </location>
</feature>
<dbReference type="PANTHER" id="PTHR43791:SF1">
    <property type="entry name" value="ALLANTOATE PERMEASE"/>
    <property type="match status" value="1"/>
</dbReference>
<dbReference type="Pfam" id="PF07690">
    <property type="entry name" value="MFS_1"/>
    <property type="match status" value="1"/>
</dbReference>
<keyword evidence="5 7" id="KW-0472">Membrane</keyword>
<evidence type="ECO:0000313" key="9">
    <source>
        <dbReference type="EMBL" id="QFR37129.1"/>
    </source>
</evidence>
<evidence type="ECO:0000256" key="2">
    <source>
        <dbReference type="ARBA" id="ARBA00022448"/>
    </source>
</evidence>
<feature type="transmembrane region" description="Helical" evidence="7">
    <location>
        <begin position="430"/>
        <end position="452"/>
    </location>
</feature>
<evidence type="ECO:0000256" key="6">
    <source>
        <dbReference type="ARBA" id="ARBA00037968"/>
    </source>
</evidence>
<feature type="transmembrane region" description="Helical" evidence="7">
    <location>
        <begin position="374"/>
        <end position="392"/>
    </location>
</feature>
<dbReference type="FunFam" id="1.20.1250.20:FF:000064">
    <property type="entry name" value="MFS allantoate transporter"/>
    <property type="match status" value="1"/>
</dbReference>
<evidence type="ECO:0000259" key="8">
    <source>
        <dbReference type="PROSITE" id="PS50850"/>
    </source>
</evidence>
<gene>
    <name evidence="9" type="ORF">g3525</name>
</gene>
<evidence type="ECO:0000256" key="4">
    <source>
        <dbReference type="ARBA" id="ARBA00022989"/>
    </source>
</evidence>
<feature type="transmembrane region" description="Helical" evidence="7">
    <location>
        <begin position="240"/>
        <end position="258"/>
    </location>
</feature>
<accession>A0A5P8N8K5</accession>
<feature type="transmembrane region" description="Helical" evidence="7">
    <location>
        <begin position="144"/>
        <end position="162"/>
    </location>
</feature>
<dbReference type="PANTHER" id="PTHR43791">
    <property type="entry name" value="PERMEASE-RELATED"/>
    <property type="match status" value="1"/>
</dbReference>
<dbReference type="GO" id="GO:0016020">
    <property type="term" value="C:membrane"/>
    <property type="evidence" value="ECO:0007669"/>
    <property type="project" value="UniProtKB-SubCell"/>
</dbReference>
<organism evidence="9">
    <name type="scientific">Cyberlindnera americana</name>
    <dbReference type="NCBI Taxonomy" id="36016"/>
    <lineage>
        <taxon>Eukaryota</taxon>
        <taxon>Fungi</taxon>
        <taxon>Dikarya</taxon>
        <taxon>Ascomycota</taxon>
        <taxon>Saccharomycotina</taxon>
        <taxon>Saccharomycetes</taxon>
        <taxon>Phaffomycetales</taxon>
        <taxon>Phaffomycetaceae</taxon>
        <taxon>Cyberlindnera</taxon>
    </lineage>
</organism>
<protein>
    <submittedName>
        <fullName evidence="9">MFS transporter</fullName>
    </submittedName>
</protein>
<reference evidence="9" key="1">
    <citation type="journal article" date="2019" name="Front. Microbiol.">
        <title>An Overview of Genes From Cyberlindnera americana, a Symbiont Yeast Isolated From the Gut of the Bark Beetle Dendroctonus rhizophagus (Curculionidae: Scolytinae), Involved in the Detoxification Process Using Genome and Transcriptome Data.</title>
        <authorList>
            <person name="Soto-Robles L.V."/>
            <person name="Torres-Banda V."/>
            <person name="Rivera-Orduna F.N."/>
            <person name="Curiel-Quesada E."/>
            <person name="Hidalgo-Lara M.E."/>
            <person name="Zuniga G."/>
        </authorList>
    </citation>
    <scope>NUCLEOTIDE SEQUENCE</scope>
    <source>
        <strain evidence="9">ChDrAdgY46</strain>
    </source>
</reference>
<dbReference type="EMBL" id="MK890624">
    <property type="protein sequence ID" value="QFR37129.1"/>
    <property type="molecule type" value="Genomic_DNA"/>
</dbReference>
<dbReference type="SUPFAM" id="SSF103473">
    <property type="entry name" value="MFS general substrate transporter"/>
    <property type="match status" value="1"/>
</dbReference>
<evidence type="ECO:0000256" key="1">
    <source>
        <dbReference type="ARBA" id="ARBA00004141"/>
    </source>
</evidence>
<dbReference type="InterPro" id="IPR011701">
    <property type="entry name" value="MFS"/>
</dbReference>
<dbReference type="PROSITE" id="PS50850">
    <property type="entry name" value="MFS"/>
    <property type="match status" value="1"/>
</dbReference>
<feature type="transmembrane region" description="Helical" evidence="7">
    <location>
        <begin position="73"/>
        <end position="90"/>
    </location>
</feature>
<name>A0A5P8N8K5_9ASCO</name>
<evidence type="ECO:0000256" key="5">
    <source>
        <dbReference type="ARBA" id="ARBA00023136"/>
    </source>
</evidence>
<feature type="transmembrane region" description="Helical" evidence="7">
    <location>
        <begin position="113"/>
        <end position="132"/>
    </location>
</feature>
<feature type="domain" description="Major facilitator superfamily (MFS) profile" evidence="8">
    <location>
        <begin position="77"/>
        <end position="488"/>
    </location>
</feature>
<sequence length="528" mass="58831">MSSSEEKDKIDPVVSRISLLSSEKAEKENPILATLSSANGKSVNITADVDPAIRLANAIEYDEQKDKKLLRKIDFVVLPMIMLLNIAMYMDKSSLSTSAILGIKSDLNMKGDMYSWTSSGFYLGYLVFELPASLLLQRFPLVKTLGVFIFLWSLVLIVHGAVHNYASLMALRVILGMLESSINPGLVMITGQYYKVSEQFMRTTLWFCANGTAIILMNAIGYAMVEYEDSYSISPWRMNFYIIGSVSMAIGILVVLHLPDDPSKAWFFNDEEKARLVQRLKENQAGFGSKKVKPYQIKEALLDVVTWYCFWYGVSSDIPSGALGSFGSILLNDDFGFSTKKSFLMKMPSGAIEAVGCPLLVWICQQFWDSRMFISVFSTIICILAACLLAFGNNKSTKLAGFYLQSFNPISMTQCLSCFSSNTGGSTKKAVTNAIFLIGYSVGLIVGPQTFIDSQAPGYSGGKVAIVVNYAASLVFLLLMWYEYRRRNIKNAKRLQENPDIAEKAHQIEHIEFADLTDKENPLFVYDT</sequence>
<dbReference type="GO" id="GO:0022857">
    <property type="term" value="F:transmembrane transporter activity"/>
    <property type="evidence" value="ECO:0007669"/>
    <property type="project" value="InterPro"/>
</dbReference>
<keyword evidence="2" id="KW-0813">Transport</keyword>
<feature type="transmembrane region" description="Helical" evidence="7">
    <location>
        <begin position="350"/>
        <end position="368"/>
    </location>
</feature>
<feature type="transmembrane region" description="Helical" evidence="7">
    <location>
        <begin position="464"/>
        <end position="484"/>
    </location>
</feature>
<dbReference type="Gene3D" id="1.20.1250.20">
    <property type="entry name" value="MFS general substrate transporter like domains"/>
    <property type="match status" value="2"/>
</dbReference>
<evidence type="ECO:0000256" key="3">
    <source>
        <dbReference type="ARBA" id="ARBA00022692"/>
    </source>
</evidence>
<comment type="subcellular location">
    <subcellularLocation>
        <location evidence="1">Membrane</location>
        <topology evidence="1">Multi-pass membrane protein</topology>
    </subcellularLocation>
</comment>
<feature type="transmembrane region" description="Helical" evidence="7">
    <location>
        <begin position="168"/>
        <end position="191"/>
    </location>
</feature>
<evidence type="ECO:0000256" key="7">
    <source>
        <dbReference type="SAM" id="Phobius"/>
    </source>
</evidence>
<proteinExistence type="inferred from homology"/>